<evidence type="ECO:0000313" key="3">
    <source>
        <dbReference type="Proteomes" id="UP000184159"/>
    </source>
</evidence>
<dbReference type="CDD" id="cd07563">
    <property type="entry name" value="Peptidase_S41_IRBP"/>
    <property type="match status" value="1"/>
</dbReference>
<organism evidence="2 3">
    <name type="scientific">Vibrio gazogenes DSM 21264 = NBRC 103151</name>
    <dbReference type="NCBI Taxonomy" id="1123492"/>
    <lineage>
        <taxon>Bacteria</taxon>
        <taxon>Pseudomonadati</taxon>
        <taxon>Pseudomonadota</taxon>
        <taxon>Gammaproteobacteria</taxon>
        <taxon>Vibrionales</taxon>
        <taxon>Vibrionaceae</taxon>
        <taxon>Vibrio</taxon>
    </lineage>
</organism>
<dbReference type="Proteomes" id="UP000184159">
    <property type="component" value="Unassembled WGS sequence"/>
</dbReference>
<dbReference type="Pfam" id="PF03572">
    <property type="entry name" value="Peptidase_S41"/>
    <property type="match status" value="1"/>
</dbReference>
<dbReference type="RefSeq" id="WP_072958714.1">
    <property type="nucleotide sequence ID" value="NZ_FQUH01000008.1"/>
</dbReference>
<dbReference type="EMBL" id="FQUH01000008">
    <property type="protein sequence ID" value="SHF33675.1"/>
    <property type="molecule type" value="Genomic_DNA"/>
</dbReference>
<evidence type="ECO:0000259" key="1">
    <source>
        <dbReference type="SMART" id="SM00245"/>
    </source>
</evidence>
<evidence type="ECO:0000313" key="2">
    <source>
        <dbReference type="EMBL" id="SHF33675.1"/>
    </source>
</evidence>
<dbReference type="SMART" id="SM00245">
    <property type="entry name" value="TSPc"/>
    <property type="match status" value="1"/>
</dbReference>
<dbReference type="Gene3D" id="3.30.750.44">
    <property type="match status" value="1"/>
</dbReference>
<dbReference type="PANTHER" id="PTHR11261:SF3">
    <property type="entry name" value="RETINOL-BINDING PROTEIN 3"/>
    <property type="match status" value="1"/>
</dbReference>
<reference evidence="3" key="1">
    <citation type="submission" date="2016-11" db="EMBL/GenBank/DDBJ databases">
        <authorList>
            <person name="Varghese N."/>
            <person name="Submissions S."/>
        </authorList>
    </citation>
    <scope>NUCLEOTIDE SEQUENCE [LARGE SCALE GENOMIC DNA]</scope>
    <source>
        <strain evidence="3">DSM 21264</strain>
    </source>
</reference>
<dbReference type="PROSITE" id="PS51257">
    <property type="entry name" value="PROKAR_LIPOPROTEIN"/>
    <property type="match status" value="1"/>
</dbReference>
<dbReference type="GO" id="GO:0006508">
    <property type="term" value="P:proteolysis"/>
    <property type="evidence" value="ECO:0007669"/>
    <property type="project" value="UniProtKB-KW"/>
</dbReference>
<keyword evidence="3" id="KW-1185">Reference proteome</keyword>
<protein>
    <submittedName>
        <fullName evidence="2">Tricorn protease C1 domain-containing protein</fullName>
    </submittedName>
</protein>
<name>A0A1M5ATZ2_VIBGA</name>
<dbReference type="GO" id="GO:0008236">
    <property type="term" value="F:serine-type peptidase activity"/>
    <property type="evidence" value="ECO:0007669"/>
    <property type="project" value="InterPro"/>
</dbReference>
<keyword evidence="2" id="KW-0378">Hydrolase</keyword>
<dbReference type="PANTHER" id="PTHR11261">
    <property type="entry name" value="INTERPHOTORECEPTOR RETINOID-BINDING PROTEIN"/>
    <property type="match status" value="1"/>
</dbReference>
<proteinExistence type="predicted"/>
<dbReference type="Gene3D" id="3.90.226.10">
    <property type="entry name" value="2-enoyl-CoA Hydratase, Chain A, domain 1"/>
    <property type="match status" value="1"/>
</dbReference>
<gene>
    <name evidence="2" type="ORF">SAMN02745781_02030</name>
</gene>
<dbReference type="AlphaFoldDB" id="A0A1M5ATZ2"/>
<dbReference type="SUPFAM" id="SSF52096">
    <property type="entry name" value="ClpP/crotonase"/>
    <property type="match status" value="1"/>
</dbReference>
<accession>A0A1M5ATZ2</accession>
<feature type="domain" description="Tail specific protease" evidence="1">
    <location>
        <begin position="259"/>
        <end position="453"/>
    </location>
</feature>
<keyword evidence="2" id="KW-0645">Protease</keyword>
<dbReference type="InterPro" id="IPR005151">
    <property type="entry name" value="Tail-specific_protease"/>
</dbReference>
<sequence length="478" mass="53774">MKQLIQISVVASMVILSGCNHKLNENRNDDKSVEPSIWVSENYGSALKIISDSVTEYEFTADYCVLTNQETLSKETFAKRYQQMGDQFVSYIYPGLNAYPNDYTIKYVKHAELPNSCLTNLSVVNAAENDPPRNLNMFLQTFDQYYYNLDVPGIDWTLMKQNVLGEVSDDSTREQLFNMMSSMIGPLQNGHAYVFDQDKLARFRQRDRPVLFDRLQQEYIDDHGLVAPFSESENTAIQQYIDDNEVLIQSIITNQLNLSGSLGEHIIWGKGKSDNIGYLYIDGWSDFVADNDHAETLAVFRQTMNQVMDDFALTDGMVIDLRFNGGGYAYLARALAEYFVDHQTLGYIKSARDGAGFEPEHDIYLEPQFPGYRKPVAVLISHTTASAAELSALMLSASDQVILIGERTQGMLSGSLGKTLPNGFRFGISNIKTLSADRMNYDQVGIPPAITTSFFAKNDRTNGIDKGLEAAFNWIESR</sequence>
<dbReference type="InterPro" id="IPR029045">
    <property type="entry name" value="ClpP/crotonase-like_dom_sf"/>
</dbReference>